<accession>A0A9X3YQX5</accession>
<evidence type="ECO:0000313" key="2">
    <source>
        <dbReference type="EMBL" id="MDC8015353.1"/>
    </source>
</evidence>
<dbReference type="PANTHER" id="PTHR37530:SF1">
    <property type="entry name" value="OUTER MEMBRANE PROTEIN SLP"/>
    <property type="match status" value="1"/>
</dbReference>
<keyword evidence="2" id="KW-0449">Lipoprotein</keyword>
<name>A0A9X3YQX5_9GAMM</name>
<dbReference type="AlphaFoldDB" id="A0A9X3YQX5"/>
<sequence>MRPLSVLVAASTLALGACATVPKPLQGEYASTKPAAASNGGERVRWGGEIIRVETTADRSCFEILGRELDDSARPRRRDESAGRFLACRSGFYDPEVFTKGREVTVTGTLDGSEERKVGEYDYRYPRVDADVIYLWEKRVARAYYSDPYPGFGFGYGYGFGWDPFWYRPFGPPIIVVRPHHPHPAPPPRTK</sequence>
<organism evidence="2 3">
    <name type="scientific">Tahibacter soli</name>
    <dbReference type="NCBI Taxonomy" id="2983605"/>
    <lineage>
        <taxon>Bacteria</taxon>
        <taxon>Pseudomonadati</taxon>
        <taxon>Pseudomonadota</taxon>
        <taxon>Gammaproteobacteria</taxon>
        <taxon>Lysobacterales</taxon>
        <taxon>Rhodanobacteraceae</taxon>
        <taxon>Tahibacter</taxon>
    </lineage>
</organism>
<comment type="caution">
    <text evidence="2">The sequence shown here is derived from an EMBL/GenBank/DDBJ whole genome shotgun (WGS) entry which is preliminary data.</text>
</comment>
<dbReference type="Proteomes" id="UP001139971">
    <property type="component" value="Unassembled WGS sequence"/>
</dbReference>
<feature type="chain" id="PRO_5040853149" evidence="1">
    <location>
        <begin position="20"/>
        <end position="191"/>
    </location>
</feature>
<dbReference type="Pfam" id="PF03843">
    <property type="entry name" value="Slp"/>
    <property type="match status" value="1"/>
</dbReference>
<feature type="signal peptide" evidence="1">
    <location>
        <begin position="1"/>
        <end position="19"/>
    </location>
</feature>
<dbReference type="PANTHER" id="PTHR37530">
    <property type="entry name" value="OUTER MEMBRANE PROTEIN SLP"/>
    <property type="match status" value="1"/>
</dbReference>
<gene>
    <name evidence="2" type="ORF">OD750_022680</name>
</gene>
<dbReference type="EMBL" id="JAOVZO020000020">
    <property type="protein sequence ID" value="MDC8015353.1"/>
    <property type="molecule type" value="Genomic_DNA"/>
</dbReference>
<dbReference type="RefSeq" id="WP_263544362.1">
    <property type="nucleotide sequence ID" value="NZ_JAOVZO020000020.1"/>
</dbReference>
<dbReference type="GO" id="GO:0019867">
    <property type="term" value="C:outer membrane"/>
    <property type="evidence" value="ECO:0007669"/>
    <property type="project" value="InterPro"/>
</dbReference>
<evidence type="ECO:0000313" key="3">
    <source>
        <dbReference type="Proteomes" id="UP001139971"/>
    </source>
</evidence>
<protein>
    <submittedName>
        <fullName evidence="2">Slp family lipoprotein</fullName>
    </submittedName>
</protein>
<evidence type="ECO:0000256" key="1">
    <source>
        <dbReference type="SAM" id="SignalP"/>
    </source>
</evidence>
<keyword evidence="1" id="KW-0732">Signal</keyword>
<dbReference type="PIRSF" id="PIRSF004982">
    <property type="entry name" value="SlP"/>
    <property type="match status" value="1"/>
</dbReference>
<proteinExistence type="predicted"/>
<keyword evidence="3" id="KW-1185">Reference proteome</keyword>
<dbReference type="NCBIfam" id="TIGR00752">
    <property type="entry name" value="slp"/>
    <property type="match status" value="1"/>
</dbReference>
<reference evidence="2" key="1">
    <citation type="submission" date="2023-02" db="EMBL/GenBank/DDBJ databases">
        <title>Tahibacter soli sp. nov. isolated from soil.</title>
        <authorList>
            <person name="Baek J.H."/>
            <person name="Lee J.K."/>
            <person name="Choi D.G."/>
            <person name="Jeon C.O."/>
        </authorList>
    </citation>
    <scope>NUCLEOTIDE SEQUENCE</scope>
    <source>
        <strain evidence="2">BL</strain>
    </source>
</reference>
<dbReference type="InterPro" id="IPR004658">
    <property type="entry name" value="OMP_Slp"/>
</dbReference>
<dbReference type="PROSITE" id="PS51257">
    <property type="entry name" value="PROKAR_LIPOPROTEIN"/>
    <property type="match status" value="1"/>
</dbReference>